<proteinExistence type="predicted"/>
<keyword evidence="4" id="KW-1185">Reference proteome</keyword>
<evidence type="ECO:0000256" key="1">
    <source>
        <dbReference type="SAM" id="Phobius"/>
    </source>
</evidence>
<keyword evidence="1" id="KW-0812">Transmembrane</keyword>
<sequence>MKKKRTFWILITLLAAVILFIIFQQWGPQLKPAAEILSEKEAKALVEERYSGEVIGMELHNNQYKIEMKRNKSNYEINLNAKNGKIISFSERNSSVIGSNQEHQNKENLDEMIPKLPEKPKKEEKVIIKKEEAIKIALKQIKGKIDDVNLESNGSLNYYLVEIETKDDKEVTVQINAITGEVISITSDD</sequence>
<keyword evidence="1" id="KW-0472">Membrane</keyword>
<evidence type="ECO:0000313" key="4">
    <source>
        <dbReference type="Proteomes" id="UP000481030"/>
    </source>
</evidence>
<dbReference type="EMBL" id="WBOS01000002">
    <property type="protein sequence ID" value="KAB2337092.1"/>
    <property type="molecule type" value="Genomic_DNA"/>
</dbReference>
<dbReference type="AlphaFoldDB" id="A0A6L3V6M2"/>
<comment type="caution">
    <text evidence="3">The sequence shown here is derived from an EMBL/GenBank/DDBJ whole genome shotgun (WGS) entry which is preliminary data.</text>
</comment>
<gene>
    <name evidence="3" type="ORF">F7731_05555</name>
</gene>
<keyword evidence="1" id="KW-1133">Transmembrane helix</keyword>
<evidence type="ECO:0000313" key="3">
    <source>
        <dbReference type="EMBL" id="KAB2337092.1"/>
    </source>
</evidence>
<dbReference type="Proteomes" id="UP000481030">
    <property type="component" value="Unassembled WGS sequence"/>
</dbReference>
<protein>
    <recommendedName>
        <fullName evidence="2">PepSY domain-containing protein</fullName>
    </recommendedName>
</protein>
<feature type="transmembrane region" description="Helical" evidence="1">
    <location>
        <begin position="7"/>
        <end position="26"/>
    </location>
</feature>
<organism evidence="3 4">
    <name type="scientific">Cytobacillus depressus</name>
    <dbReference type="NCBI Taxonomy" id="1602942"/>
    <lineage>
        <taxon>Bacteria</taxon>
        <taxon>Bacillati</taxon>
        <taxon>Bacillota</taxon>
        <taxon>Bacilli</taxon>
        <taxon>Bacillales</taxon>
        <taxon>Bacillaceae</taxon>
        <taxon>Cytobacillus</taxon>
    </lineage>
</organism>
<feature type="domain" description="PepSY" evidence="2">
    <location>
        <begin position="37"/>
        <end position="88"/>
    </location>
</feature>
<dbReference type="RefSeq" id="WP_151533775.1">
    <property type="nucleotide sequence ID" value="NZ_WBOS01000002.1"/>
</dbReference>
<dbReference type="Pfam" id="PF03413">
    <property type="entry name" value="PepSY"/>
    <property type="match status" value="2"/>
</dbReference>
<name>A0A6L3V6M2_9BACI</name>
<dbReference type="InterPro" id="IPR025711">
    <property type="entry name" value="PepSY"/>
</dbReference>
<dbReference type="Gene3D" id="3.10.450.40">
    <property type="match status" value="2"/>
</dbReference>
<reference evidence="3 4" key="1">
    <citation type="journal article" date="2016" name="Antonie Van Leeuwenhoek">
        <title>Bacillus depressus sp. nov., isolated from soil of a sunflower field.</title>
        <authorList>
            <person name="Wei X."/>
            <person name="Xin D."/>
            <person name="Xin Y."/>
            <person name="Zhang H."/>
            <person name="Wang T."/>
            <person name="Zhang J."/>
        </authorList>
    </citation>
    <scope>NUCLEOTIDE SEQUENCE [LARGE SCALE GENOMIC DNA]</scope>
    <source>
        <strain evidence="3 4">BZ1</strain>
    </source>
</reference>
<accession>A0A6L3V6M2</accession>
<evidence type="ECO:0000259" key="2">
    <source>
        <dbReference type="Pfam" id="PF03413"/>
    </source>
</evidence>
<dbReference type="OrthoDB" id="2476750at2"/>
<feature type="domain" description="PepSY" evidence="2">
    <location>
        <begin position="128"/>
        <end position="185"/>
    </location>
</feature>